<dbReference type="Proteomes" id="UP000290289">
    <property type="component" value="Chromosome 5"/>
</dbReference>
<dbReference type="InterPro" id="IPR032739">
    <property type="entry name" value="MRNIP"/>
</dbReference>
<accession>A0A498JWF3</accession>
<dbReference type="GO" id="GO:0007095">
    <property type="term" value="P:mitotic G2 DNA damage checkpoint signaling"/>
    <property type="evidence" value="ECO:0007669"/>
    <property type="project" value="TreeGrafter"/>
</dbReference>
<dbReference type="PANTHER" id="PTHR15863:SF2">
    <property type="entry name" value="MRN COMPLEX-INTERACTING PROTEIN"/>
    <property type="match status" value="1"/>
</dbReference>
<sequence>MVEGDSNLVIEAIREKKMPTVFIAVQCCQCSTMQVKQRNKSNRWTCVVCNQKQSVRQVFAQGPMARDLRLFVQSSNMSRQFAQQTHDQQQHQQRQEQDTLISSDCSYKTEKRRRNDWTQYLDPEDSDRGANMKPEDEAGSGFEPEIVTEFPAELWKKPKLSKYGVDELHSHKPIFSKRNFNKHVISLPQDTEQARRELTDTRESSQVQRHFIARDEQEPRRTCQATKATLTGASKWSDYVTQDEEDDCSLRLITRRKHADNAGQCSNEIDKTTANYETVLANDETVEDDIHPDFLIASMTAEAVAPIISLVPIDAVSVAERLTLTPLDNDKMITRT</sequence>
<protein>
    <recommendedName>
        <fullName evidence="2">MRN complex-interacting protein N-terminal domain-containing protein</fullName>
    </recommendedName>
</protein>
<dbReference type="EMBL" id="RDQH01000331">
    <property type="protein sequence ID" value="RXI00240.1"/>
    <property type="molecule type" value="Genomic_DNA"/>
</dbReference>
<feature type="compositionally biased region" description="Basic and acidic residues" evidence="1">
    <location>
        <begin position="126"/>
        <end position="136"/>
    </location>
</feature>
<dbReference type="Pfam" id="PF15749">
    <property type="entry name" value="MRNIP"/>
    <property type="match status" value="1"/>
</dbReference>
<feature type="domain" description="MRN complex-interacting protein N-terminal" evidence="2">
    <location>
        <begin position="25"/>
        <end position="120"/>
    </location>
</feature>
<dbReference type="PANTHER" id="PTHR15863">
    <property type="entry name" value="MRN COMPLEX-INTERACTING PROTEIN"/>
    <property type="match status" value="1"/>
</dbReference>
<proteinExistence type="predicted"/>
<evidence type="ECO:0000313" key="3">
    <source>
        <dbReference type="EMBL" id="RXI00240.1"/>
    </source>
</evidence>
<feature type="region of interest" description="Disordered" evidence="1">
    <location>
        <begin position="79"/>
        <end position="102"/>
    </location>
</feature>
<evidence type="ECO:0000256" key="1">
    <source>
        <dbReference type="SAM" id="MobiDB-lite"/>
    </source>
</evidence>
<reference evidence="3 4" key="1">
    <citation type="submission" date="2018-10" db="EMBL/GenBank/DDBJ databases">
        <title>A high-quality apple genome assembly.</title>
        <authorList>
            <person name="Hu J."/>
        </authorList>
    </citation>
    <scope>NUCLEOTIDE SEQUENCE [LARGE SCALE GENOMIC DNA]</scope>
    <source>
        <strain evidence="4">cv. HFTH1</strain>
        <tissue evidence="3">Young leaf</tissue>
    </source>
</reference>
<dbReference type="GO" id="GO:0003682">
    <property type="term" value="F:chromatin binding"/>
    <property type="evidence" value="ECO:0007669"/>
    <property type="project" value="TreeGrafter"/>
</dbReference>
<name>A0A498JWF3_MALDO</name>
<dbReference type="AlphaFoldDB" id="A0A498JWF3"/>
<dbReference type="InterPro" id="IPR049472">
    <property type="entry name" value="MRNIP_N"/>
</dbReference>
<feature type="compositionally biased region" description="Low complexity" evidence="1">
    <location>
        <begin position="79"/>
        <end position="92"/>
    </location>
</feature>
<keyword evidence="4" id="KW-1185">Reference proteome</keyword>
<feature type="region of interest" description="Disordered" evidence="1">
    <location>
        <begin position="116"/>
        <end position="141"/>
    </location>
</feature>
<dbReference type="GO" id="GO:0005634">
    <property type="term" value="C:nucleus"/>
    <property type="evidence" value="ECO:0007669"/>
    <property type="project" value="TreeGrafter"/>
</dbReference>
<gene>
    <name evidence="3" type="ORF">DVH24_037788</name>
</gene>
<evidence type="ECO:0000313" key="4">
    <source>
        <dbReference type="Proteomes" id="UP000290289"/>
    </source>
</evidence>
<dbReference type="STRING" id="3750.A0A498JWF3"/>
<organism evidence="3 4">
    <name type="scientific">Malus domestica</name>
    <name type="common">Apple</name>
    <name type="synonym">Pyrus malus</name>
    <dbReference type="NCBI Taxonomy" id="3750"/>
    <lineage>
        <taxon>Eukaryota</taxon>
        <taxon>Viridiplantae</taxon>
        <taxon>Streptophyta</taxon>
        <taxon>Embryophyta</taxon>
        <taxon>Tracheophyta</taxon>
        <taxon>Spermatophyta</taxon>
        <taxon>Magnoliopsida</taxon>
        <taxon>eudicotyledons</taxon>
        <taxon>Gunneridae</taxon>
        <taxon>Pentapetalae</taxon>
        <taxon>rosids</taxon>
        <taxon>fabids</taxon>
        <taxon>Rosales</taxon>
        <taxon>Rosaceae</taxon>
        <taxon>Amygdaloideae</taxon>
        <taxon>Maleae</taxon>
        <taxon>Malus</taxon>
    </lineage>
</organism>
<evidence type="ECO:0000259" key="2">
    <source>
        <dbReference type="Pfam" id="PF15749"/>
    </source>
</evidence>
<comment type="caution">
    <text evidence="3">The sequence shown here is derived from an EMBL/GenBank/DDBJ whole genome shotgun (WGS) entry which is preliminary data.</text>
</comment>